<protein>
    <submittedName>
        <fullName evidence="2">Uncharacterized protein</fullName>
    </submittedName>
</protein>
<proteinExistence type="predicted"/>
<organism evidence="2 3">
    <name type="scientific">Gibberella subglutinans</name>
    <name type="common">Fusarium subglutinans</name>
    <dbReference type="NCBI Taxonomy" id="42677"/>
    <lineage>
        <taxon>Eukaryota</taxon>
        <taxon>Fungi</taxon>
        <taxon>Dikarya</taxon>
        <taxon>Ascomycota</taxon>
        <taxon>Pezizomycotina</taxon>
        <taxon>Sordariomycetes</taxon>
        <taxon>Hypocreomycetidae</taxon>
        <taxon>Hypocreales</taxon>
        <taxon>Nectriaceae</taxon>
        <taxon>Fusarium</taxon>
        <taxon>Fusarium fujikuroi species complex</taxon>
    </lineage>
</organism>
<dbReference type="AlphaFoldDB" id="A0A8H5L3G3"/>
<evidence type="ECO:0000256" key="1">
    <source>
        <dbReference type="SAM" id="MobiDB-lite"/>
    </source>
</evidence>
<name>A0A8H5L3G3_GIBSU</name>
<feature type="compositionally biased region" description="Basic and acidic residues" evidence="1">
    <location>
        <begin position="1"/>
        <end position="10"/>
    </location>
</feature>
<keyword evidence="3" id="KW-1185">Reference proteome</keyword>
<comment type="caution">
    <text evidence="2">The sequence shown here is derived from an EMBL/GenBank/DDBJ whole genome shotgun (WGS) entry which is preliminary data.</text>
</comment>
<dbReference type="Proteomes" id="UP000547976">
    <property type="component" value="Unassembled WGS sequence"/>
</dbReference>
<accession>A0A8H5L3G3</accession>
<dbReference type="GeneID" id="59312469"/>
<gene>
    <name evidence="2" type="ORF">FSUBG_12915</name>
</gene>
<feature type="region of interest" description="Disordered" evidence="1">
    <location>
        <begin position="1"/>
        <end position="27"/>
    </location>
</feature>
<dbReference type="RefSeq" id="XP_036531608.1">
    <property type="nucleotide sequence ID" value="XM_036677751.1"/>
</dbReference>
<reference evidence="2 3" key="1">
    <citation type="submission" date="2020-05" db="EMBL/GenBank/DDBJ databases">
        <title>Identification and distribution of gene clusters putatively required for synthesis of sphingolipid metabolism inhibitors in phylogenetically diverse species of the filamentous fungus Fusarium.</title>
        <authorList>
            <person name="Kim H.-S."/>
            <person name="Busman M."/>
            <person name="Brown D.W."/>
            <person name="Divon H."/>
            <person name="Uhlig S."/>
            <person name="Proctor R.H."/>
        </authorList>
    </citation>
    <scope>NUCLEOTIDE SEQUENCE [LARGE SCALE GENOMIC DNA]</scope>
    <source>
        <strain evidence="2 3">NRRL 66333</strain>
    </source>
</reference>
<dbReference type="OrthoDB" id="4508730at2759"/>
<dbReference type="EMBL" id="JAAOAV010000298">
    <property type="protein sequence ID" value="KAF5584044.1"/>
    <property type="molecule type" value="Genomic_DNA"/>
</dbReference>
<evidence type="ECO:0000313" key="2">
    <source>
        <dbReference type="EMBL" id="KAF5584044.1"/>
    </source>
</evidence>
<sequence>MSSRPYTEKGRRNKRRKPSRSQREAFQQNLEFEEQEIRPIRDVLTKVQQSSQTNSGPLNISEGRCFKLWSTDHIKYCTAEVAPTRYIEFYDPKFYRFSNCPEGQVDGHIYAMSTDMCDIDPFVPPQDAGLETVRIGGNDGLHTFYAQFLDNHHLILQIPKELVFYRQETDPTSGAPDVFTYYGICEAYAESRMLANHRREDQAERRRSASPA</sequence>
<feature type="compositionally biased region" description="Basic residues" evidence="1">
    <location>
        <begin position="11"/>
        <end position="20"/>
    </location>
</feature>
<evidence type="ECO:0000313" key="3">
    <source>
        <dbReference type="Proteomes" id="UP000547976"/>
    </source>
</evidence>